<dbReference type="CDD" id="cd06328">
    <property type="entry name" value="PBP1_SBP-like"/>
    <property type="match status" value="1"/>
</dbReference>
<dbReference type="Proteomes" id="UP000482155">
    <property type="component" value="Unassembled WGS sequence"/>
</dbReference>
<gene>
    <name evidence="5" type="ORF">G3574_21800</name>
</gene>
<proteinExistence type="inferred from homology"/>
<sequence length="400" mass="43543">MFRSIAVTLGAVAAMSAAGAAFAQSSGPIRIALIASKTGPSETYARDTERGVRLGLEYLTNNTMAINGRKIELIVKDDQFKPELSKALLAEAYGDDKADIAIGTSWSGGALAMMPVAAEYRKIFIAEPAIADSITGEKSNRYVFRASRNSFQDALATAVTAGKGANIAFLAPDYVYGRDGVKSFKEALAAIKSDAKVVHEEYIPLSTSDFTASYQRIVDALKDKQGPKKLYVVWGAPNPIKKIADMGPERYGIQIGSVGGASLDYLKNWPGLNVEGGTFYYYNFPKNKMNDWLVAEHQKRYKVPPDLFTAGGFTAIAAAIEGIRKAGSTDTNKLIAAMEGMTFDTPKGPITFRKEDHQGMQSQYYFRTKKAGQDEWDLLELVREIPASEMPVPIGRRNGN</sequence>
<evidence type="ECO:0000313" key="5">
    <source>
        <dbReference type="EMBL" id="NEX63720.1"/>
    </source>
</evidence>
<dbReference type="Gene3D" id="3.40.50.2300">
    <property type="match status" value="2"/>
</dbReference>
<dbReference type="AlphaFoldDB" id="A0A6B3SS08"/>
<evidence type="ECO:0000313" key="6">
    <source>
        <dbReference type="Proteomes" id="UP000482155"/>
    </source>
</evidence>
<dbReference type="InterPro" id="IPR028081">
    <property type="entry name" value="Leu-bd"/>
</dbReference>
<dbReference type="SUPFAM" id="SSF53822">
    <property type="entry name" value="Periplasmic binding protein-like I"/>
    <property type="match status" value="1"/>
</dbReference>
<feature type="signal peptide" evidence="3">
    <location>
        <begin position="1"/>
        <end position="23"/>
    </location>
</feature>
<dbReference type="EMBL" id="JAAIVB010000074">
    <property type="protein sequence ID" value="NEX63720.1"/>
    <property type="molecule type" value="Genomic_DNA"/>
</dbReference>
<accession>A0A6B3SS08</accession>
<protein>
    <submittedName>
        <fullName evidence="5">ABC transporter substrate-binding protein</fullName>
    </submittedName>
</protein>
<dbReference type="InterPro" id="IPR051010">
    <property type="entry name" value="BCAA_transport"/>
</dbReference>
<dbReference type="PANTHER" id="PTHR30483">
    <property type="entry name" value="LEUCINE-SPECIFIC-BINDING PROTEIN"/>
    <property type="match status" value="1"/>
</dbReference>
<feature type="domain" description="Leucine-binding protein" evidence="4">
    <location>
        <begin position="28"/>
        <end position="372"/>
    </location>
</feature>
<dbReference type="PANTHER" id="PTHR30483:SF6">
    <property type="entry name" value="PERIPLASMIC BINDING PROTEIN OF ABC TRANSPORTER FOR NATURAL AMINO ACIDS"/>
    <property type="match status" value="1"/>
</dbReference>
<reference evidence="5 6" key="1">
    <citation type="submission" date="2020-02" db="EMBL/GenBank/DDBJ databases">
        <authorList>
            <person name="Kim M.K."/>
        </authorList>
    </citation>
    <scope>NUCLEOTIDE SEQUENCE [LARGE SCALE GENOMIC DNA]</scope>
    <source>
        <strain evidence="5 6">17J57-3</strain>
    </source>
</reference>
<evidence type="ECO:0000256" key="3">
    <source>
        <dbReference type="SAM" id="SignalP"/>
    </source>
</evidence>
<dbReference type="InterPro" id="IPR028082">
    <property type="entry name" value="Peripla_BP_I"/>
</dbReference>
<keyword evidence="6" id="KW-1185">Reference proteome</keyword>
<keyword evidence="2 3" id="KW-0732">Signal</keyword>
<evidence type="ECO:0000259" key="4">
    <source>
        <dbReference type="Pfam" id="PF13458"/>
    </source>
</evidence>
<feature type="chain" id="PRO_5025551796" evidence="3">
    <location>
        <begin position="24"/>
        <end position="400"/>
    </location>
</feature>
<comment type="similarity">
    <text evidence="1">Belongs to the leucine-binding protein family.</text>
</comment>
<comment type="caution">
    <text evidence="5">The sequence shown here is derived from an EMBL/GenBank/DDBJ whole genome shotgun (WGS) entry which is preliminary data.</text>
</comment>
<organism evidence="5 6">
    <name type="scientific">Noviherbaspirillum galbum</name>
    <dbReference type="NCBI Taxonomy" id="2709383"/>
    <lineage>
        <taxon>Bacteria</taxon>
        <taxon>Pseudomonadati</taxon>
        <taxon>Pseudomonadota</taxon>
        <taxon>Betaproteobacteria</taxon>
        <taxon>Burkholderiales</taxon>
        <taxon>Oxalobacteraceae</taxon>
        <taxon>Noviherbaspirillum</taxon>
    </lineage>
</organism>
<dbReference type="RefSeq" id="WP_163967652.1">
    <property type="nucleotide sequence ID" value="NZ_JAAIVB010000074.1"/>
</dbReference>
<evidence type="ECO:0000256" key="1">
    <source>
        <dbReference type="ARBA" id="ARBA00010062"/>
    </source>
</evidence>
<evidence type="ECO:0000256" key="2">
    <source>
        <dbReference type="ARBA" id="ARBA00022729"/>
    </source>
</evidence>
<name>A0A6B3SS08_9BURK</name>
<dbReference type="Pfam" id="PF13458">
    <property type="entry name" value="Peripla_BP_6"/>
    <property type="match status" value="1"/>
</dbReference>